<dbReference type="EMBL" id="KZ820612">
    <property type="protein sequence ID" value="PWN46956.1"/>
    <property type="molecule type" value="Genomic_DNA"/>
</dbReference>
<accession>A0ACD0NMB1</accession>
<reference evidence="1 2" key="1">
    <citation type="journal article" date="2018" name="Mol. Biol. Evol.">
        <title>Broad Genomic Sampling Reveals a Smut Pathogenic Ancestry of the Fungal Clade Ustilaginomycotina.</title>
        <authorList>
            <person name="Kijpornyongpan T."/>
            <person name="Mondo S.J."/>
            <person name="Barry K."/>
            <person name="Sandor L."/>
            <person name="Lee J."/>
            <person name="Lipzen A."/>
            <person name="Pangilinan J."/>
            <person name="LaButti K."/>
            <person name="Hainaut M."/>
            <person name="Henrissat B."/>
            <person name="Grigoriev I.V."/>
            <person name="Spatafora J.W."/>
            <person name="Aime M.C."/>
        </authorList>
    </citation>
    <scope>NUCLEOTIDE SEQUENCE [LARGE SCALE GENOMIC DNA]</scope>
    <source>
        <strain evidence="1 2">SA 807</strain>
    </source>
</reference>
<organism evidence="1 2">
    <name type="scientific">Violaceomyces palustris</name>
    <dbReference type="NCBI Taxonomy" id="1673888"/>
    <lineage>
        <taxon>Eukaryota</taxon>
        <taxon>Fungi</taxon>
        <taxon>Dikarya</taxon>
        <taxon>Basidiomycota</taxon>
        <taxon>Ustilaginomycotina</taxon>
        <taxon>Ustilaginomycetes</taxon>
        <taxon>Violaceomycetales</taxon>
        <taxon>Violaceomycetaceae</taxon>
        <taxon>Violaceomyces</taxon>
    </lineage>
</organism>
<keyword evidence="2" id="KW-1185">Reference proteome</keyword>
<proteinExistence type="predicted"/>
<sequence length="269" mass="29803">MKLSKALILISSLVLPIYAFDLKAQIQPNDHLKDLIFLGSTTRALLRTIPTDPSDPTNSNSPFQTPQDLGLEDLDGSEAHDRSAYVARDGSFLVKDLKRGSYTLEIISKTNTFPKYRVDVLDDAKDSPNGKAVQIRMHTPGTSLQSTLTLPKQMHPLIIYSNSRNEFFQEKQGFNVSALLSNPMMLLAGASMVLVFVLPKITASLDPETQAELKASQETMSRRMNAIQSGDVQSLIWNQEYAKKGEEREKLANQDRARRNLGPKAGGAK</sequence>
<protein>
    <submittedName>
        <fullName evidence="1">Uncharacterized protein</fullName>
    </submittedName>
</protein>
<dbReference type="Proteomes" id="UP000245626">
    <property type="component" value="Unassembled WGS sequence"/>
</dbReference>
<name>A0ACD0NMB1_9BASI</name>
<gene>
    <name evidence="1" type="ORF">IE53DRAFT_371866</name>
</gene>
<evidence type="ECO:0000313" key="1">
    <source>
        <dbReference type="EMBL" id="PWN46956.1"/>
    </source>
</evidence>
<evidence type="ECO:0000313" key="2">
    <source>
        <dbReference type="Proteomes" id="UP000245626"/>
    </source>
</evidence>